<dbReference type="EMBL" id="JABBWK010000044">
    <property type="protein sequence ID" value="KAG1897740.1"/>
    <property type="molecule type" value="Genomic_DNA"/>
</dbReference>
<comment type="caution">
    <text evidence="2">The sequence shown here is derived from an EMBL/GenBank/DDBJ whole genome shotgun (WGS) entry which is preliminary data.</text>
</comment>
<evidence type="ECO:0000313" key="2">
    <source>
        <dbReference type="EMBL" id="KAG1897740.1"/>
    </source>
</evidence>
<sequence>MCNHDLLPHNKNPLARLAERKRESTVPNPAVTQYIEERKYNENDIGRRVTSSASRLALRLRSPIFTPLRVRPFCIPTLPLERNLAPLKLSTSEDILILEYPAHLNI</sequence>
<evidence type="ECO:0000256" key="1">
    <source>
        <dbReference type="SAM" id="MobiDB-lite"/>
    </source>
</evidence>
<evidence type="ECO:0000313" key="3">
    <source>
        <dbReference type="Proteomes" id="UP001195769"/>
    </source>
</evidence>
<protein>
    <submittedName>
        <fullName evidence="2">Uncharacterized protein</fullName>
    </submittedName>
</protein>
<feature type="region of interest" description="Disordered" evidence="1">
    <location>
        <begin position="1"/>
        <end position="27"/>
    </location>
</feature>
<proteinExistence type="predicted"/>
<dbReference type="AlphaFoldDB" id="A0AAD4E1C4"/>
<dbReference type="RefSeq" id="XP_041223316.1">
    <property type="nucleotide sequence ID" value="XM_041370378.1"/>
</dbReference>
<accession>A0AAD4E1C4</accession>
<reference evidence="2" key="1">
    <citation type="journal article" date="2020" name="New Phytol.">
        <title>Comparative genomics reveals dynamic genome evolution in host specialist ectomycorrhizal fungi.</title>
        <authorList>
            <person name="Lofgren L.A."/>
            <person name="Nguyen N.H."/>
            <person name="Vilgalys R."/>
            <person name="Ruytinx J."/>
            <person name="Liao H.L."/>
            <person name="Branco S."/>
            <person name="Kuo A."/>
            <person name="LaButti K."/>
            <person name="Lipzen A."/>
            <person name="Andreopoulos W."/>
            <person name="Pangilinan J."/>
            <person name="Riley R."/>
            <person name="Hundley H."/>
            <person name="Na H."/>
            <person name="Barry K."/>
            <person name="Grigoriev I.V."/>
            <person name="Stajich J.E."/>
            <person name="Kennedy P.G."/>
        </authorList>
    </citation>
    <scope>NUCLEOTIDE SEQUENCE</scope>
    <source>
        <strain evidence="2">FC203</strain>
    </source>
</reference>
<gene>
    <name evidence="2" type="ORF">F5891DRAFT_1279953</name>
</gene>
<organism evidence="2 3">
    <name type="scientific">Suillus fuscotomentosus</name>
    <dbReference type="NCBI Taxonomy" id="1912939"/>
    <lineage>
        <taxon>Eukaryota</taxon>
        <taxon>Fungi</taxon>
        <taxon>Dikarya</taxon>
        <taxon>Basidiomycota</taxon>
        <taxon>Agaricomycotina</taxon>
        <taxon>Agaricomycetes</taxon>
        <taxon>Agaricomycetidae</taxon>
        <taxon>Boletales</taxon>
        <taxon>Suillineae</taxon>
        <taxon>Suillaceae</taxon>
        <taxon>Suillus</taxon>
    </lineage>
</organism>
<name>A0AAD4E1C4_9AGAM</name>
<dbReference type="Proteomes" id="UP001195769">
    <property type="component" value="Unassembled WGS sequence"/>
</dbReference>
<keyword evidence="3" id="KW-1185">Reference proteome</keyword>
<dbReference type="GeneID" id="64664676"/>